<accession>A0AAQ3N6A4</accession>
<gene>
    <name evidence="2" type="ORF">V8G54_023981</name>
</gene>
<protein>
    <recommendedName>
        <fullName evidence="1">Transposase-associated domain-containing protein</fullName>
    </recommendedName>
</protein>
<proteinExistence type="predicted"/>
<evidence type="ECO:0000313" key="2">
    <source>
        <dbReference type="EMBL" id="WVZ03175.1"/>
    </source>
</evidence>
<dbReference type="Proteomes" id="UP001374535">
    <property type="component" value="Chromosome 7"/>
</dbReference>
<evidence type="ECO:0000259" key="1">
    <source>
        <dbReference type="Pfam" id="PF13963"/>
    </source>
</evidence>
<keyword evidence="3" id="KW-1185">Reference proteome</keyword>
<evidence type="ECO:0000313" key="3">
    <source>
        <dbReference type="Proteomes" id="UP001374535"/>
    </source>
</evidence>
<feature type="domain" description="Transposase-associated" evidence="1">
    <location>
        <begin position="3"/>
        <end position="75"/>
    </location>
</feature>
<dbReference type="InterPro" id="IPR029480">
    <property type="entry name" value="Transpos_assoc"/>
</dbReference>
<organism evidence="2 3">
    <name type="scientific">Vigna mungo</name>
    <name type="common">Black gram</name>
    <name type="synonym">Phaseolus mungo</name>
    <dbReference type="NCBI Taxonomy" id="3915"/>
    <lineage>
        <taxon>Eukaryota</taxon>
        <taxon>Viridiplantae</taxon>
        <taxon>Streptophyta</taxon>
        <taxon>Embryophyta</taxon>
        <taxon>Tracheophyta</taxon>
        <taxon>Spermatophyta</taxon>
        <taxon>Magnoliopsida</taxon>
        <taxon>eudicotyledons</taxon>
        <taxon>Gunneridae</taxon>
        <taxon>Pentapetalae</taxon>
        <taxon>rosids</taxon>
        <taxon>fabids</taxon>
        <taxon>Fabales</taxon>
        <taxon>Fabaceae</taxon>
        <taxon>Papilionoideae</taxon>
        <taxon>50 kb inversion clade</taxon>
        <taxon>NPAAA clade</taxon>
        <taxon>indigoferoid/millettioid clade</taxon>
        <taxon>Phaseoleae</taxon>
        <taxon>Vigna</taxon>
    </lineage>
</organism>
<dbReference type="Pfam" id="PF13963">
    <property type="entry name" value="Transpos_assoc"/>
    <property type="match status" value="1"/>
</dbReference>
<name>A0AAQ3N6A4_VIGMU</name>
<sequence length="112" mass="13009">MGKSWIDIPRNTCQYMGGLNTFLNFAFSNSGVRGKIICPCHKCNFKKWQCRKVVYKLLIVKLFSEEYTVWLLHGERRVNDEICVMAEEDGGRVLITNNMCEMVNDVFVHHCS</sequence>
<reference evidence="2 3" key="1">
    <citation type="journal article" date="2023" name="Life. Sci Alliance">
        <title>Evolutionary insights into 3D genome organization and epigenetic landscape of Vigna mungo.</title>
        <authorList>
            <person name="Junaid A."/>
            <person name="Singh B."/>
            <person name="Bhatia S."/>
        </authorList>
    </citation>
    <scope>NUCLEOTIDE SEQUENCE [LARGE SCALE GENOMIC DNA]</scope>
    <source>
        <strain evidence="2">Urdbean</strain>
    </source>
</reference>
<dbReference type="EMBL" id="CP144694">
    <property type="protein sequence ID" value="WVZ03175.1"/>
    <property type="molecule type" value="Genomic_DNA"/>
</dbReference>
<dbReference type="AlphaFoldDB" id="A0AAQ3N6A4"/>